<proteinExistence type="predicted"/>
<evidence type="ECO:0000313" key="3">
    <source>
        <dbReference type="Proteomes" id="UP000184073"/>
    </source>
</evidence>
<sequence>MSENPAEQVKDTVYAAASMPGEWVQQNVVNPIQSYAAGENTEESGQAEVNLSDKEHKEIDSLDREKIEAFLREKHKSNAGTKRK</sequence>
<dbReference type="OrthoDB" id="4343623at2759"/>
<gene>
    <name evidence="2" type="ORF">ASPVEDRAFT_41880</name>
</gene>
<organism evidence="2 3">
    <name type="scientific">Aspergillus versicolor CBS 583.65</name>
    <dbReference type="NCBI Taxonomy" id="1036611"/>
    <lineage>
        <taxon>Eukaryota</taxon>
        <taxon>Fungi</taxon>
        <taxon>Dikarya</taxon>
        <taxon>Ascomycota</taxon>
        <taxon>Pezizomycotina</taxon>
        <taxon>Eurotiomycetes</taxon>
        <taxon>Eurotiomycetidae</taxon>
        <taxon>Eurotiales</taxon>
        <taxon>Aspergillaceae</taxon>
        <taxon>Aspergillus</taxon>
        <taxon>Aspergillus subgen. Nidulantes</taxon>
    </lineage>
</organism>
<name>A0A1L9PLG4_ASPVE</name>
<dbReference type="RefSeq" id="XP_040668141.1">
    <property type="nucleotide sequence ID" value="XM_040812449.1"/>
</dbReference>
<keyword evidence="3" id="KW-1185">Reference proteome</keyword>
<evidence type="ECO:0000313" key="2">
    <source>
        <dbReference type="EMBL" id="OJJ02379.1"/>
    </source>
</evidence>
<dbReference type="Proteomes" id="UP000184073">
    <property type="component" value="Unassembled WGS sequence"/>
</dbReference>
<reference evidence="3" key="1">
    <citation type="journal article" date="2017" name="Genome Biol.">
        <title>Comparative genomics reveals high biological diversity and specific adaptations in the industrially and medically important fungal genus Aspergillus.</title>
        <authorList>
            <person name="de Vries R.P."/>
            <person name="Riley R."/>
            <person name="Wiebenga A."/>
            <person name="Aguilar-Osorio G."/>
            <person name="Amillis S."/>
            <person name="Uchima C.A."/>
            <person name="Anderluh G."/>
            <person name="Asadollahi M."/>
            <person name="Askin M."/>
            <person name="Barry K."/>
            <person name="Battaglia E."/>
            <person name="Bayram O."/>
            <person name="Benocci T."/>
            <person name="Braus-Stromeyer S.A."/>
            <person name="Caldana C."/>
            <person name="Canovas D."/>
            <person name="Cerqueira G.C."/>
            <person name="Chen F."/>
            <person name="Chen W."/>
            <person name="Choi C."/>
            <person name="Clum A."/>
            <person name="Dos Santos R.A."/>
            <person name="Damasio A.R."/>
            <person name="Diallinas G."/>
            <person name="Emri T."/>
            <person name="Fekete E."/>
            <person name="Flipphi M."/>
            <person name="Freyberg S."/>
            <person name="Gallo A."/>
            <person name="Gournas C."/>
            <person name="Habgood R."/>
            <person name="Hainaut M."/>
            <person name="Harispe M.L."/>
            <person name="Henrissat B."/>
            <person name="Hilden K.S."/>
            <person name="Hope R."/>
            <person name="Hossain A."/>
            <person name="Karabika E."/>
            <person name="Karaffa L."/>
            <person name="Karanyi Z."/>
            <person name="Krasevec N."/>
            <person name="Kuo A."/>
            <person name="Kusch H."/>
            <person name="LaButti K."/>
            <person name="Lagendijk E.L."/>
            <person name="Lapidus A."/>
            <person name="Levasseur A."/>
            <person name="Lindquist E."/>
            <person name="Lipzen A."/>
            <person name="Logrieco A.F."/>
            <person name="MacCabe A."/>
            <person name="Maekelae M.R."/>
            <person name="Malavazi I."/>
            <person name="Melin P."/>
            <person name="Meyer V."/>
            <person name="Mielnichuk N."/>
            <person name="Miskei M."/>
            <person name="Molnar A.P."/>
            <person name="Mule G."/>
            <person name="Ngan C.Y."/>
            <person name="Orejas M."/>
            <person name="Orosz E."/>
            <person name="Ouedraogo J.P."/>
            <person name="Overkamp K.M."/>
            <person name="Park H.-S."/>
            <person name="Perrone G."/>
            <person name="Piumi F."/>
            <person name="Punt P.J."/>
            <person name="Ram A.F."/>
            <person name="Ramon A."/>
            <person name="Rauscher S."/>
            <person name="Record E."/>
            <person name="Riano-Pachon D.M."/>
            <person name="Robert V."/>
            <person name="Roehrig J."/>
            <person name="Ruller R."/>
            <person name="Salamov A."/>
            <person name="Salih N.S."/>
            <person name="Samson R.A."/>
            <person name="Sandor E."/>
            <person name="Sanguinetti M."/>
            <person name="Schuetze T."/>
            <person name="Sepcic K."/>
            <person name="Shelest E."/>
            <person name="Sherlock G."/>
            <person name="Sophianopoulou V."/>
            <person name="Squina F.M."/>
            <person name="Sun H."/>
            <person name="Susca A."/>
            <person name="Todd R.B."/>
            <person name="Tsang A."/>
            <person name="Unkles S.E."/>
            <person name="van de Wiele N."/>
            <person name="van Rossen-Uffink D."/>
            <person name="Oliveira J.V."/>
            <person name="Vesth T.C."/>
            <person name="Visser J."/>
            <person name="Yu J.-H."/>
            <person name="Zhou M."/>
            <person name="Andersen M.R."/>
            <person name="Archer D.B."/>
            <person name="Baker S.E."/>
            <person name="Benoit I."/>
            <person name="Brakhage A.A."/>
            <person name="Braus G.H."/>
            <person name="Fischer R."/>
            <person name="Frisvad J.C."/>
            <person name="Goldman G.H."/>
            <person name="Houbraken J."/>
            <person name="Oakley B."/>
            <person name="Pocsi I."/>
            <person name="Scazzocchio C."/>
            <person name="Seiboth B."/>
            <person name="vanKuyk P.A."/>
            <person name="Wortman J."/>
            <person name="Dyer P.S."/>
            <person name="Grigoriev I.V."/>
        </authorList>
    </citation>
    <scope>NUCLEOTIDE SEQUENCE [LARGE SCALE GENOMIC DNA]</scope>
    <source>
        <strain evidence="3">CBS 583.65</strain>
    </source>
</reference>
<evidence type="ECO:0000256" key="1">
    <source>
        <dbReference type="SAM" id="MobiDB-lite"/>
    </source>
</evidence>
<feature type="region of interest" description="Disordered" evidence="1">
    <location>
        <begin position="38"/>
        <end position="58"/>
    </location>
</feature>
<dbReference type="GeneID" id="63727960"/>
<dbReference type="AlphaFoldDB" id="A0A1L9PLG4"/>
<dbReference type="EMBL" id="KV878129">
    <property type="protein sequence ID" value="OJJ02379.1"/>
    <property type="molecule type" value="Genomic_DNA"/>
</dbReference>
<protein>
    <submittedName>
        <fullName evidence="2">Uncharacterized protein</fullName>
    </submittedName>
</protein>
<accession>A0A1L9PLG4</accession>
<dbReference type="VEuPathDB" id="FungiDB:ASPVEDRAFT_41880"/>